<evidence type="ECO:0000256" key="5">
    <source>
        <dbReference type="ARBA" id="ARBA00023004"/>
    </source>
</evidence>
<evidence type="ECO:0000256" key="4">
    <source>
        <dbReference type="ARBA" id="ARBA00022723"/>
    </source>
</evidence>
<dbReference type="Pfam" id="PF01152">
    <property type="entry name" value="Bac_globin"/>
    <property type="match status" value="1"/>
</dbReference>
<evidence type="ECO:0000256" key="1">
    <source>
        <dbReference type="ARBA" id="ARBA00009660"/>
    </source>
</evidence>
<evidence type="ECO:0000256" key="3">
    <source>
        <dbReference type="ARBA" id="ARBA00022617"/>
    </source>
</evidence>
<feature type="signal peptide" evidence="7">
    <location>
        <begin position="1"/>
        <end position="22"/>
    </location>
</feature>
<feature type="chain" id="PRO_5046317547" description="Group 1 truncated hemoglobin" evidence="7">
    <location>
        <begin position="23"/>
        <end position="140"/>
    </location>
</feature>
<dbReference type="InterPro" id="IPR016339">
    <property type="entry name" value="Hemoglobin_trunc_I"/>
</dbReference>
<organism evidence="8 9">
    <name type="scientific">Roseateles flavus</name>
    <dbReference type="NCBI Taxonomy" id="3149041"/>
    <lineage>
        <taxon>Bacteria</taxon>
        <taxon>Pseudomonadati</taxon>
        <taxon>Pseudomonadota</taxon>
        <taxon>Betaproteobacteria</taxon>
        <taxon>Burkholderiales</taxon>
        <taxon>Sphaerotilaceae</taxon>
        <taxon>Roseateles</taxon>
    </lineage>
</organism>
<dbReference type="InterPro" id="IPR012292">
    <property type="entry name" value="Globin/Proto"/>
</dbReference>
<dbReference type="RefSeq" id="WP_347612304.1">
    <property type="nucleotide sequence ID" value="NZ_JBDPZC010000011.1"/>
</dbReference>
<keyword evidence="7" id="KW-0732">Signal</keyword>
<evidence type="ECO:0000256" key="6">
    <source>
        <dbReference type="PIRNR" id="PIRNR002030"/>
    </source>
</evidence>
<protein>
    <recommendedName>
        <fullName evidence="6">Group 1 truncated hemoglobin</fullName>
    </recommendedName>
</protein>
<dbReference type="InterPro" id="IPR001486">
    <property type="entry name" value="Hemoglobin_trunc"/>
</dbReference>
<dbReference type="SUPFAM" id="SSF46458">
    <property type="entry name" value="Globin-like"/>
    <property type="match status" value="1"/>
</dbReference>
<gene>
    <name evidence="8" type="ORF">ABDJ40_20020</name>
</gene>
<dbReference type="Gene3D" id="1.10.490.10">
    <property type="entry name" value="Globins"/>
    <property type="match status" value="1"/>
</dbReference>
<sequence>MKALAPLALALLCALQAMPARADDSLYTQLGGKPALEAVVDGLLQRATQDARIKDFFKETNLKFLRTQLVDQLCAVTGGPCRYEGETMKNAHAAMGLNLAHFNALVEDLQDALDAAGVPFATQGRLLALLAPMHRDIVTR</sequence>
<dbReference type="Proteomes" id="UP001462640">
    <property type="component" value="Unassembled WGS sequence"/>
</dbReference>
<dbReference type="CDD" id="cd00454">
    <property type="entry name" value="TrHb1_N"/>
    <property type="match status" value="1"/>
</dbReference>
<keyword evidence="2 6" id="KW-0813">Transport</keyword>
<proteinExistence type="inferred from homology"/>
<dbReference type="EMBL" id="JBDPZC010000011">
    <property type="protein sequence ID" value="MEO3715060.1"/>
    <property type="molecule type" value="Genomic_DNA"/>
</dbReference>
<reference evidence="8 9" key="1">
    <citation type="submission" date="2024-05" db="EMBL/GenBank/DDBJ databases">
        <title>Roseateles sp. 2.12 16S ribosomal RNA gene Genome sequencing and assembly.</title>
        <authorList>
            <person name="Woo H."/>
        </authorList>
    </citation>
    <scope>NUCLEOTIDE SEQUENCE [LARGE SCALE GENOMIC DNA]</scope>
    <source>
        <strain evidence="8 9">2.12</strain>
    </source>
</reference>
<dbReference type="InterPro" id="IPR009050">
    <property type="entry name" value="Globin-like_sf"/>
</dbReference>
<evidence type="ECO:0000313" key="9">
    <source>
        <dbReference type="Proteomes" id="UP001462640"/>
    </source>
</evidence>
<comment type="cofactor">
    <cofactor evidence="6">
        <name>heme</name>
        <dbReference type="ChEBI" id="CHEBI:30413"/>
    </cofactor>
</comment>
<comment type="similarity">
    <text evidence="1 6">Belongs to the truncated hemoglobin family. Group I subfamily.</text>
</comment>
<evidence type="ECO:0000313" key="8">
    <source>
        <dbReference type="EMBL" id="MEO3715060.1"/>
    </source>
</evidence>
<keyword evidence="3 6" id="KW-0349">Heme</keyword>
<keyword evidence="4 6" id="KW-0479">Metal-binding</keyword>
<keyword evidence="6" id="KW-0561">Oxygen transport</keyword>
<dbReference type="PIRSF" id="PIRSF002030">
    <property type="entry name" value="Globin_Protozoa/Cyanobacteria"/>
    <property type="match status" value="1"/>
</dbReference>
<evidence type="ECO:0000256" key="7">
    <source>
        <dbReference type="SAM" id="SignalP"/>
    </source>
</evidence>
<name>A0ABV0GIZ0_9BURK</name>
<evidence type="ECO:0000256" key="2">
    <source>
        <dbReference type="ARBA" id="ARBA00022448"/>
    </source>
</evidence>
<comment type="caution">
    <text evidence="8">The sequence shown here is derived from an EMBL/GenBank/DDBJ whole genome shotgun (WGS) entry which is preliminary data.</text>
</comment>
<keyword evidence="9" id="KW-1185">Reference proteome</keyword>
<accession>A0ABV0GIZ0</accession>
<keyword evidence="5 6" id="KW-0408">Iron</keyword>